<gene>
    <name evidence="10" type="ORF">ASZ90_007016</name>
</gene>
<dbReference type="NCBIfam" id="NF004952">
    <property type="entry name" value="PRK06299.1-2"/>
    <property type="match status" value="1"/>
</dbReference>
<keyword evidence="3" id="KW-0694">RNA-binding</keyword>
<dbReference type="GO" id="GO:0006412">
    <property type="term" value="P:translation"/>
    <property type="evidence" value="ECO:0007669"/>
    <property type="project" value="InterPro"/>
</dbReference>
<dbReference type="InterPro" id="IPR035104">
    <property type="entry name" value="Ribosomal_protein_S1-like"/>
</dbReference>
<keyword evidence="5" id="KW-0687">Ribonucleoprotein</keyword>
<evidence type="ECO:0000256" key="6">
    <source>
        <dbReference type="ARBA" id="ARBA00035293"/>
    </source>
</evidence>
<feature type="compositionally biased region" description="Basic and acidic residues" evidence="8">
    <location>
        <begin position="10"/>
        <end position="19"/>
    </location>
</feature>
<dbReference type="NCBIfam" id="TIGR00717">
    <property type="entry name" value="rpsA"/>
    <property type="match status" value="1"/>
</dbReference>
<evidence type="ECO:0000256" key="2">
    <source>
        <dbReference type="ARBA" id="ARBA00022737"/>
    </source>
</evidence>
<dbReference type="AlphaFoldDB" id="A0A0W8FQK1"/>
<dbReference type="Pfam" id="PF00575">
    <property type="entry name" value="S1"/>
    <property type="match status" value="6"/>
</dbReference>
<dbReference type="PANTHER" id="PTHR10724:SF7">
    <property type="entry name" value="SMALL RIBOSOMAL SUBUNIT PROTEIN BS1C"/>
    <property type="match status" value="1"/>
</dbReference>
<dbReference type="GO" id="GO:0003735">
    <property type="term" value="F:structural constituent of ribosome"/>
    <property type="evidence" value="ECO:0007669"/>
    <property type="project" value="InterPro"/>
</dbReference>
<dbReference type="PRINTS" id="PR00681">
    <property type="entry name" value="RIBOSOMALS1"/>
</dbReference>
<protein>
    <recommendedName>
        <fullName evidence="6">Small ribosomal subunit protein bS1</fullName>
    </recommendedName>
    <alternativeName>
        <fullName evidence="7">30S ribosomal protein S1</fullName>
    </alternativeName>
</protein>
<dbReference type="Gene3D" id="2.40.50.140">
    <property type="entry name" value="Nucleic acid-binding proteins"/>
    <property type="match status" value="6"/>
</dbReference>
<evidence type="ECO:0000256" key="4">
    <source>
        <dbReference type="ARBA" id="ARBA00022980"/>
    </source>
</evidence>
<accession>A0A0W8FQK1</accession>
<feature type="domain" description="S1 motif" evidence="9">
    <location>
        <begin position="477"/>
        <end position="546"/>
    </location>
</feature>
<dbReference type="PROSITE" id="PS50126">
    <property type="entry name" value="S1"/>
    <property type="match status" value="6"/>
</dbReference>
<dbReference type="InterPro" id="IPR003029">
    <property type="entry name" value="S1_domain"/>
</dbReference>
<feature type="domain" description="S1 motif" evidence="9">
    <location>
        <begin position="49"/>
        <end position="114"/>
    </location>
</feature>
<dbReference type="SUPFAM" id="SSF50249">
    <property type="entry name" value="Nucleic acid-binding proteins"/>
    <property type="match status" value="6"/>
</dbReference>
<dbReference type="InterPro" id="IPR012340">
    <property type="entry name" value="NA-bd_OB-fold"/>
</dbReference>
<comment type="caution">
    <text evidence="10">The sequence shown here is derived from an EMBL/GenBank/DDBJ whole genome shotgun (WGS) entry which is preliminary data.</text>
</comment>
<reference evidence="10" key="1">
    <citation type="journal article" date="2015" name="Proc. Natl. Acad. Sci. U.S.A.">
        <title>Networks of energetic and metabolic interactions define dynamics in microbial communities.</title>
        <authorList>
            <person name="Embree M."/>
            <person name="Liu J.K."/>
            <person name="Al-Bassam M.M."/>
            <person name="Zengler K."/>
        </authorList>
    </citation>
    <scope>NUCLEOTIDE SEQUENCE</scope>
</reference>
<name>A0A0W8FQK1_9ZZZZ</name>
<keyword evidence="2" id="KW-0677">Repeat</keyword>
<evidence type="ECO:0000256" key="3">
    <source>
        <dbReference type="ARBA" id="ARBA00022884"/>
    </source>
</evidence>
<feature type="domain" description="S1 motif" evidence="9">
    <location>
        <begin position="303"/>
        <end position="373"/>
    </location>
</feature>
<dbReference type="FunFam" id="2.40.50.140:FF:000103">
    <property type="entry name" value="protein RRP5 homolog"/>
    <property type="match status" value="2"/>
</dbReference>
<dbReference type="FunFam" id="2.40.50.140:FF:000011">
    <property type="entry name" value="30S ribosomal protein S1"/>
    <property type="match status" value="2"/>
</dbReference>
<dbReference type="InterPro" id="IPR050437">
    <property type="entry name" value="Ribos_protein_bS1-like"/>
</dbReference>
<evidence type="ECO:0000256" key="7">
    <source>
        <dbReference type="ARBA" id="ARBA00035517"/>
    </source>
</evidence>
<organism evidence="10">
    <name type="scientific">hydrocarbon metagenome</name>
    <dbReference type="NCBI Taxonomy" id="938273"/>
    <lineage>
        <taxon>unclassified sequences</taxon>
        <taxon>metagenomes</taxon>
        <taxon>ecological metagenomes</taxon>
    </lineage>
</organism>
<evidence type="ECO:0000256" key="1">
    <source>
        <dbReference type="ARBA" id="ARBA00006767"/>
    </source>
</evidence>
<dbReference type="InterPro" id="IPR000110">
    <property type="entry name" value="Ribosomal_bS1"/>
</dbReference>
<evidence type="ECO:0000256" key="5">
    <source>
        <dbReference type="ARBA" id="ARBA00023274"/>
    </source>
</evidence>
<dbReference type="PANTHER" id="PTHR10724">
    <property type="entry name" value="30S RIBOSOMAL PROTEIN S1"/>
    <property type="match status" value="1"/>
</dbReference>
<dbReference type="NCBIfam" id="NF005208">
    <property type="entry name" value="PRK06676.1"/>
    <property type="match status" value="1"/>
</dbReference>
<feature type="region of interest" description="Disordered" evidence="8">
    <location>
        <begin position="1"/>
        <end position="31"/>
    </location>
</feature>
<dbReference type="CDD" id="cd05687">
    <property type="entry name" value="S1_RPS1_repeat_ec1_hs1"/>
    <property type="match status" value="1"/>
</dbReference>
<dbReference type="SMART" id="SM00316">
    <property type="entry name" value="S1"/>
    <property type="match status" value="6"/>
</dbReference>
<feature type="domain" description="S1 motif" evidence="9">
    <location>
        <begin position="132"/>
        <end position="197"/>
    </location>
</feature>
<proteinExistence type="inferred from homology"/>
<evidence type="ECO:0000256" key="8">
    <source>
        <dbReference type="SAM" id="MobiDB-lite"/>
    </source>
</evidence>
<dbReference type="GO" id="GO:0003729">
    <property type="term" value="F:mRNA binding"/>
    <property type="evidence" value="ECO:0007669"/>
    <property type="project" value="TreeGrafter"/>
</dbReference>
<evidence type="ECO:0000259" key="9">
    <source>
        <dbReference type="PROSITE" id="PS50126"/>
    </source>
</evidence>
<feature type="domain" description="S1 motif" evidence="9">
    <location>
        <begin position="218"/>
        <end position="286"/>
    </location>
</feature>
<feature type="domain" description="S1 motif" evidence="9">
    <location>
        <begin position="390"/>
        <end position="460"/>
    </location>
</feature>
<dbReference type="CDD" id="cd04465">
    <property type="entry name" value="S1_RPS1_repeat_ec2_hs2"/>
    <property type="match status" value="1"/>
</dbReference>
<sequence length="587" mass="65438">MVNNNNMNLTKEKEIDAHSSTRTQSSQSKEDGMDFKALFEQSLNQLQYGDIARGKVVQIKDDKIMVDVGWKTEGYIPALEVKDAQGNVNISVGDEIDVFIDKRDSEGNLVLSKDKASKFKIWEDIKNACDNNVLIEGVVVEKVKGGLSVDIGINAFLPGSQIDVRPVKDLDKYVGQTLDFNVLKYDRKRNNVVLSRRSIVALEREAEKKDILKSIQEGNVVEGTIKNITDYGVFIDLGGIDGLLHVTDISWGRIAKPSEHFRKGEKIKTKVLSFDAEKERVSLGLKQLMDNPWEKIMEKYAVGSVVEGKVVNLTDYGVFVELEPGVEGLVHISEMYWTREIKHPSKVLSVGEAINVMVLEVNPDTKRVSLSLKQTTPNPWEKLKEKYPVGTVVKGIVRNITNFGVFVGIEEKIDGLIHVSDISWKHRVTHPSEFFKKGQEVEAVVLNVDVENEKFSLGIKQIEKNPWDDLSQRYAIGSVVTGKITNFTDFGIFMEIEEGIEGLVHISEISQKRVKTSSELYSVGDTVSAVVKSIDPKSKKIRLSIKELEAPAPAPASNQYINNTENIGSNLGQVLADAKINNPQKGE</sequence>
<dbReference type="GO" id="GO:1990904">
    <property type="term" value="C:ribonucleoprotein complex"/>
    <property type="evidence" value="ECO:0007669"/>
    <property type="project" value="UniProtKB-KW"/>
</dbReference>
<dbReference type="EMBL" id="LNQE01000917">
    <property type="protein sequence ID" value="KUG23175.1"/>
    <property type="molecule type" value="Genomic_DNA"/>
</dbReference>
<keyword evidence="4 10" id="KW-0689">Ribosomal protein</keyword>
<comment type="similarity">
    <text evidence="1">Belongs to the bacterial ribosomal protein bS1 family.</text>
</comment>
<dbReference type="GO" id="GO:0005840">
    <property type="term" value="C:ribosome"/>
    <property type="evidence" value="ECO:0007669"/>
    <property type="project" value="UniProtKB-KW"/>
</dbReference>
<dbReference type="CDD" id="cd05688">
    <property type="entry name" value="S1_RPS1_repeat_ec3"/>
    <property type="match status" value="1"/>
</dbReference>
<evidence type="ECO:0000313" key="10">
    <source>
        <dbReference type="EMBL" id="KUG23175.1"/>
    </source>
</evidence>